<protein>
    <recommendedName>
        <fullName evidence="4">HTH cro/C1-type domain-containing protein</fullName>
    </recommendedName>
</protein>
<feature type="repeat" description="WD" evidence="3">
    <location>
        <begin position="1112"/>
        <end position="1145"/>
    </location>
</feature>
<dbReference type="CDD" id="cd00093">
    <property type="entry name" value="HTH_XRE"/>
    <property type="match status" value="1"/>
</dbReference>
<gene>
    <name evidence="5" type="ORF">EKG83_18445</name>
</gene>
<dbReference type="SUPFAM" id="SSF50978">
    <property type="entry name" value="WD40 repeat-like"/>
    <property type="match status" value="2"/>
</dbReference>
<dbReference type="InterPro" id="IPR027417">
    <property type="entry name" value="P-loop_NTPase"/>
</dbReference>
<accession>A0A5Q0H058</accession>
<feature type="repeat" description="WD" evidence="3">
    <location>
        <begin position="1157"/>
        <end position="1188"/>
    </location>
</feature>
<organism evidence="5 6">
    <name type="scientific">Saccharothrix syringae</name>
    <name type="common">Nocardiopsis syringae</name>
    <dbReference type="NCBI Taxonomy" id="103733"/>
    <lineage>
        <taxon>Bacteria</taxon>
        <taxon>Bacillati</taxon>
        <taxon>Actinomycetota</taxon>
        <taxon>Actinomycetes</taxon>
        <taxon>Pseudonocardiales</taxon>
        <taxon>Pseudonocardiaceae</taxon>
        <taxon>Saccharothrix</taxon>
    </lineage>
</organism>
<dbReference type="PROSITE" id="PS50943">
    <property type="entry name" value="HTH_CROC1"/>
    <property type="match status" value="1"/>
</dbReference>
<keyword evidence="6" id="KW-1185">Reference proteome</keyword>
<sequence>MAVPERVEDRDDFARELTLLRERAGLTVRQVAAEVGVHGAHSTVGDWFAGRGLPSPGSRDLLVRVLAVCGVRDPDEVDQWLRAWLRVRRVPGRRAGGPEPYRGLAGFGPEDAEWFFGREEPTARLLAHLADLHATGGGVRVVVGASGSGKSSLLRAGLVPALRAGALPGSQAWPVALFSPGATPVDALAGRLAPLVDRPPDEVAEALRAAPDGCALPDGPRPVLVVDQFEEVFTACADEDDRRCFTAALCAVAAGPRGALVVLGLRADFFGHALRYPHLVDAVRTGQVTVGPMTGDELRRVITGPARKARLDVEDGLVELLLREVTPRDVAVLPLLSHALYTTWQRSQGRRLTIDGYREAGGISGAVAATATEVYEGLTEPQRERARRLFLDLVHVGSDTADTRRRVAVADLFAGLSDEQAAELEDVLDRFVAQRLVTVDAHGVQLSHEALLTAWPRMRSWLDHDRAGLVLGRELREAAAGWHRAERDPAALYRGTRLAAAREWAGSAAFRRLLTPLSREFLDASVRQEQADQAAARRRTRRLRRLTAGLAAMLLLAAVATATAVGSLEATRDQRNAALSGKATALRGTNPALAAQLGLAAYRLAPTPEARGSLLSTFATRYSTRVEGHTGAVYTAEFSPDRRTLVTAGVDHAVRLWDVTDRHRPVPLATAPGTTDPVLSAAFSPDGRTLAASGGGGSVRLWDVTDRAAPRALTELGGHTGDVRRVAFSRDGRLLATAGFDRTARLWDVTDPGAPVPLAVLTGHADAVVAAVPSPDGRTLATASSDTTVRLWDITDPRAPVQLAVLDGHTDRVLAAAFSPDGRVLATGGFDNALRLWDVADPARAHPLAALTGHENGIVAIAFGDDRTVATGSYDATVRLWDVTDPAFGGQPVVLSGHAEVVYSVAFSSDGETLATAGRDTTTRLWDVRGPVLGGHTGPVNSVTPSPDGRLVVANSYRTSWLWDVRDRRRPVLAAALTEHTDGVLRASFSRDGRLLATAGLDRTVRLWDVADPTRPRRVGVLTTPAENLFTVAVSPDGRWVATGEADSAIRLWDVTDPAHPGQPVVLGGHTDRVLSVVFSPDGRTLASAAADRTARLWDVSDPRHPGAPTTLTGHGNAVADVQFSPDGRTLATAGFDRTARLWDVALPGRPAALAVLVGHADGVNSVAFSPDGRTLATAGFDRTARIWPVADRRSPGPPVLLTGHTDRVNSVAFTRDGQTVVTGGRDAAVRLWDLDAERVAGEVCAVAHPRLTAAEWREHFPDLDFTPPCPG</sequence>
<feature type="repeat" description="WD" evidence="3">
    <location>
        <begin position="671"/>
        <end position="712"/>
    </location>
</feature>
<evidence type="ECO:0000313" key="6">
    <source>
        <dbReference type="Proteomes" id="UP000325787"/>
    </source>
</evidence>
<feature type="repeat" description="WD" evidence="3">
    <location>
        <begin position="1022"/>
        <end position="1055"/>
    </location>
</feature>
<keyword evidence="1 3" id="KW-0853">WD repeat</keyword>
<dbReference type="PROSITE" id="PS50082">
    <property type="entry name" value="WD_REPEATS_2"/>
    <property type="match status" value="13"/>
</dbReference>
<dbReference type="Pfam" id="PF20703">
    <property type="entry name" value="nSTAND1"/>
    <property type="match status" value="1"/>
</dbReference>
<dbReference type="OrthoDB" id="192618at2"/>
<proteinExistence type="predicted"/>
<feature type="repeat" description="WD" evidence="3">
    <location>
        <begin position="895"/>
        <end position="929"/>
    </location>
</feature>
<dbReference type="AlphaFoldDB" id="A0A5Q0H058"/>
<dbReference type="InterPro" id="IPR019775">
    <property type="entry name" value="WD40_repeat_CS"/>
</dbReference>
<feature type="repeat" description="WD" evidence="3">
    <location>
        <begin position="806"/>
        <end position="847"/>
    </location>
</feature>
<reference evidence="6" key="1">
    <citation type="journal article" date="2021" name="Curr. Microbiol.">
        <title>Complete genome of nocamycin-producing strain Saccharothrix syringae NRRL B-16468 reveals the biosynthetic potential for secondary metabolites.</title>
        <authorList>
            <person name="Mo X."/>
            <person name="Yang S."/>
        </authorList>
    </citation>
    <scope>NUCLEOTIDE SEQUENCE [LARGE SCALE GENOMIC DNA]</scope>
    <source>
        <strain evidence="6">ATCC 51364 / DSM 43886 / JCM 6844 / KCTC 9398 / NBRC 14523 / NRRL B-16468 / INA 2240</strain>
    </source>
</reference>
<dbReference type="PROSITE" id="PS00678">
    <property type="entry name" value="WD_REPEATS_1"/>
    <property type="match status" value="11"/>
</dbReference>
<dbReference type="PROSITE" id="PS50294">
    <property type="entry name" value="WD_REPEATS_REGION"/>
    <property type="match status" value="13"/>
</dbReference>
<dbReference type="CDD" id="cd00200">
    <property type="entry name" value="WD40"/>
    <property type="match status" value="2"/>
</dbReference>
<feature type="repeat" description="WD" evidence="3">
    <location>
        <begin position="716"/>
        <end position="749"/>
    </location>
</feature>
<dbReference type="SUPFAM" id="SSF52540">
    <property type="entry name" value="P-loop containing nucleoside triphosphate hydrolases"/>
    <property type="match status" value="1"/>
</dbReference>
<evidence type="ECO:0000313" key="5">
    <source>
        <dbReference type="EMBL" id="QFZ19160.1"/>
    </source>
</evidence>
<evidence type="ECO:0000256" key="2">
    <source>
        <dbReference type="ARBA" id="ARBA00022737"/>
    </source>
</evidence>
<feature type="domain" description="HTH cro/C1-type" evidence="4">
    <location>
        <begin position="17"/>
        <end position="77"/>
    </location>
</feature>
<evidence type="ECO:0000256" key="1">
    <source>
        <dbReference type="ARBA" id="ARBA00022574"/>
    </source>
</evidence>
<dbReference type="InterPro" id="IPR020472">
    <property type="entry name" value="WD40_PAC1"/>
</dbReference>
<dbReference type="InterPro" id="IPR001680">
    <property type="entry name" value="WD40_rpt"/>
</dbReference>
<dbReference type="Proteomes" id="UP000325787">
    <property type="component" value="Chromosome"/>
</dbReference>
<feature type="repeat" description="WD" evidence="3">
    <location>
        <begin position="626"/>
        <end position="659"/>
    </location>
</feature>
<dbReference type="InterPro" id="IPR036322">
    <property type="entry name" value="WD40_repeat_dom_sf"/>
</dbReference>
<feature type="repeat" description="WD" evidence="3">
    <location>
        <begin position="977"/>
        <end position="1018"/>
    </location>
</feature>
<evidence type="ECO:0000259" key="4">
    <source>
        <dbReference type="PROSITE" id="PS50943"/>
    </source>
</evidence>
<dbReference type="PANTHER" id="PTHR19879:SF9">
    <property type="entry name" value="TRANSCRIPTION INITIATION FACTOR TFIID SUBUNIT 5"/>
    <property type="match status" value="1"/>
</dbReference>
<dbReference type="SMART" id="SM00320">
    <property type="entry name" value="WD40"/>
    <property type="match status" value="14"/>
</dbReference>
<dbReference type="Gene3D" id="2.130.10.10">
    <property type="entry name" value="YVTN repeat-like/Quinoprotein amine dehydrogenase"/>
    <property type="match status" value="6"/>
</dbReference>
<keyword evidence="2" id="KW-0677">Repeat</keyword>
<feature type="repeat" description="WD" evidence="3">
    <location>
        <begin position="761"/>
        <end position="802"/>
    </location>
</feature>
<dbReference type="RefSeq" id="WP_051766655.1">
    <property type="nucleotide sequence ID" value="NZ_CP034550.1"/>
</dbReference>
<dbReference type="InterPro" id="IPR015943">
    <property type="entry name" value="WD40/YVTN_repeat-like_dom_sf"/>
</dbReference>
<dbReference type="InterPro" id="IPR001387">
    <property type="entry name" value="Cro/C1-type_HTH"/>
</dbReference>
<dbReference type="SMART" id="SM00530">
    <property type="entry name" value="HTH_XRE"/>
    <property type="match status" value="1"/>
</dbReference>
<feature type="repeat" description="WD" evidence="3">
    <location>
        <begin position="1202"/>
        <end position="1243"/>
    </location>
</feature>
<feature type="repeat" description="WD" evidence="3">
    <location>
        <begin position="851"/>
        <end position="883"/>
    </location>
</feature>
<dbReference type="PANTHER" id="PTHR19879">
    <property type="entry name" value="TRANSCRIPTION INITIATION FACTOR TFIID"/>
    <property type="match status" value="1"/>
</dbReference>
<dbReference type="Pfam" id="PF00400">
    <property type="entry name" value="WD40"/>
    <property type="match status" value="14"/>
</dbReference>
<dbReference type="EMBL" id="CP034550">
    <property type="protein sequence ID" value="QFZ19160.1"/>
    <property type="molecule type" value="Genomic_DNA"/>
</dbReference>
<evidence type="ECO:0000256" key="3">
    <source>
        <dbReference type="PROSITE-ProRule" id="PRU00221"/>
    </source>
</evidence>
<feature type="repeat" description="WD" evidence="3">
    <location>
        <begin position="1067"/>
        <end position="1101"/>
    </location>
</feature>
<name>A0A5Q0H058_SACSY</name>
<dbReference type="InterPro" id="IPR049052">
    <property type="entry name" value="nSTAND1"/>
</dbReference>
<dbReference type="Pfam" id="PF13560">
    <property type="entry name" value="HTH_31"/>
    <property type="match status" value="1"/>
</dbReference>
<dbReference type="KEGG" id="ssyi:EKG83_18445"/>
<dbReference type="PRINTS" id="PR00320">
    <property type="entry name" value="GPROTEINBRPT"/>
</dbReference>